<name>A0A0C9WHJ8_9AGAR</name>
<reference evidence="2" key="2">
    <citation type="submission" date="2015-01" db="EMBL/GenBank/DDBJ databases">
        <title>Evolutionary Origins and Diversification of the Mycorrhizal Mutualists.</title>
        <authorList>
            <consortium name="DOE Joint Genome Institute"/>
            <consortium name="Mycorrhizal Genomics Consortium"/>
            <person name="Kohler A."/>
            <person name="Kuo A."/>
            <person name="Nagy L.G."/>
            <person name="Floudas D."/>
            <person name="Copeland A."/>
            <person name="Barry K.W."/>
            <person name="Cichocki N."/>
            <person name="Veneault-Fourrey C."/>
            <person name="LaButti K."/>
            <person name="Lindquist E.A."/>
            <person name="Lipzen A."/>
            <person name="Lundell T."/>
            <person name="Morin E."/>
            <person name="Murat C."/>
            <person name="Riley R."/>
            <person name="Ohm R."/>
            <person name="Sun H."/>
            <person name="Tunlid A."/>
            <person name="Henrissat B."/>
            <person name="Grigoriev I.V."/>
            <person name="Hibbett D.S."/>
            <person name="Martin F."/>
        </authorList>
    </citation>
    <scope>NUCLEOTIDE SEQUENCE [LARGE SCALE GENOMIC DNA]</scope>
    <source>
        <strain evidence="2">LaAM-08-1</strain>
    </source>
</reference>
<evidence type="ECO:0000313" key="2">
    <source>
        <dbReference type="Proteomes" id="UP000054477"/>
    </source>
</evidence>
<accession>A0A0C9WHJ8</accession>
<keyword evidence="2" id="KW-1185">Reference proteome</keyword>
<gene>
    <name evidence="1" type="ORF">K443DRAFT_492159</name>
</gene>
<dbReference type="AlphaFoldDB" id="A0A0C9WHJ8"/>
<proteinExistence type="predicted"/>
<sequence>MHKAVMDGHRLVGDTSIRVDLFEDQLGVSGGALRTLVSLALLLLPISRRCGFRCLLGCLCTVCRFRRALEAVEA</sequence>
<evidence type="ECO:0000313" key="1">
    <source>
        <dbReference type="EMBL" id="KIJ91319.1"/>
    </source>
</evidence>
<dbReference type="HOGENOM" id="CLU_2711601_0_0_1"/>
<organism evidence="1 2">
    <name type="scientific">Laccaria amethystina LaAM-08-1</name>
    <dbReference type="NCBI Taxonomy" id="1095629"/>
    <lineage>
        <taxon>Eukaryota</taxon>
        <taxon>Fungi</taxon>
        <taxon>Dikarya</taxon>
        <taxon>Basidiomycota</taxon>
        <taxon>Agaricomycotina</taxon>
        <taxon>Agaricomycetes</taxon>
        <taxon>Agaricomycetidae</taxon>
        <taxon>Agaricales</taxon>
        <taxon>Agaricineae</taxon>
        <taxon>Hydnangiaceae</taxon>
        <taxon>Laccaria</taxon>
    </lineage>
</organism>
<feature type="non-terminal residue" evidence="1">
    <location>
        <position position="74"/>
    </location>
</feature>
<reference evidence="1 2" key="1">
    <citation type="submission" date="2014-04" db="EMBL/GenBank/DDBJ databases">
        <authorList>
            <consortium name="DOE Joint Genome Institute"/>
            <person name="Kuo A."/>
            <person name="Kohler A."/>
            <person name="Nagy L.G."/>
            <person name="Floudas D."/>
            <person name="Copeland A."/>
            <person name="Barry K.W."/>
            <person name="Cichocki N."/>
            <person name="Veneault-Fourrey C."/>
            <person name="LaButti K."/>
            <person name="Lindquist E.A."/>
            <person name="Lipzen A."/>
            <person name="Lundell T."/>
            <person name="Morin E."/>
            <person name="Murat C."/>
            <person name="Sun H."/>
            <person name="Tunlid A."/>
            <person name="Henrissat B."/>
            <person name="Grigoriev I.V."/>
            <person name="Hibbett D.S."/>
            <person name="Martin F."/>
            <person name="Nordberg H.P."/>
            <person name="Cantor M.N."/>
            <person name="Hua S.X."/>
        </authorList>
    </citation>
    <scope>NUCLEOTIDE SEQUENCE [LARGE SCALE GENOMIC DNA]</scope>
    <source>
        <strain evidence="1 2">LaAM-08-1</strain>
    </source>
</reference>
<protein>
    <submittedName>
        <fullName evidence="1">Uncharacterized protein</fullName>
    </submittedName>
</protein>
<dbReference type="Proteomes" id="UP000054477">
    <property type="component" value="Unassembled WGS sequence"/>
</dbReference>
<dbReference type="EMBL" id="KN839025">
    <property type="protein sequence ID" value="KIJ91319.1"/>
    <property type="molecule type" value="Genomic_DNA"/>
</dbReference>